<accession>A0A8X6FDJ5</accession>
<evidence type="ECO:0000259" key="7">
    <source>
        <dbReference type="PROSITE" id="PS50862"/>
    </source>
</evidence>
<evidence type="ECO:0000313" key="8">
    <source>
        <dbReference type="EMBL" id="GFQ76647.1"/>
    </source>
</evidence>
<proteinExistence type="inferred from homology"/>
<dbReference type="Proteomes" id="UP000887116">
    <property type="component" value="Unassembled WGS sequence"/>
</dbReference>
<protein>
    <submittedName>
        <fullName evidence="8">Aspartate--ammonia ligase</fullName>
    </submittedName>
</protein>
<dbReference type="PROSITE" id="PS50862">
    <property type="entry name" value="AA_TRNA_LIGASE_II"/>
    <property type="match status" value="1"/>
</dbReference>
<feature type="domain" description="Aminoacyl-transfer RNA synthetases class-II family profile" evidence="7">
    <location>
        <begin position="103"/>
        <end position="318"/>
    </location>
</feature>
<keyword evidence="4" id="KW-0547">Nucleotide-binding</keyword>
<evidence type="ECO:0000256" key="3">
    <source>
        <dbReference type="ARBA" id="ARBA00022605"/>
    </source>
</evidence>
<dbReference type="NCBIfam" id="TIGR00669">
    <property type="entry name" value="asnA"/>
    <property type="match status" value="1"/>
</dbReference>
<dbReference type="Pfam" id="PF03590">
    <property type="entry name" value="AsnA"/>
    <property type="match status" value="1"/>
</dbReference>
<dbReference type="PIRSF" id="PIRSF001555">
    <property type="entry name" value="Asp_ammon_ligase"/>
    <property type="match status" value="1"/>
</dbReference>
<dbReference type="Gene3D" id="3.30.930.10">
    <property type="entry name" value="Bira Bifunctional Protein, Domain 2"/>
    <property type="match status" value="1"/>
</dbReference>
<evidence type="ECO:0000256" key="1">
    <source>
        <dbReference type="ARBA" id="ARBA00022490"/>
    </source>
</evidence>
<organism evidence="8 9">
    <name type="scientific">Trichonephila clavata</name>
    <name type="common">Joro spider</name>
    <name type="synonym">Nephila clavata</name>
    <dbReference type="NCBI Taxonomy" id="2740835"/>
    <lineage>
        <taxon>Eukaryota</taxon>
        <taxon>Metazoa</taxon>
        <taxon>Ecdysozoa</taxon>
        <taxon>Arthropoda</taxon>
        <taxon>Chelicerata</taxon>
        <taxon>Arachnida</taxon>
        <taxon>Araneae</taxon>
        <taxon>Araneomorphae</taxon>
        <taxon>Entelegynae</taxon>
        <taxon>Araneoidea</taxon>
        <taxon>Nephilidae</taxon>
        <taxon>Trichonephila</taxon>
    </lineage>
</organism>
<gene>
    <name evidence="8" type="primary">asnA</name>
    <name evidence="8" type="ORF">TNCT_378541</name>
</gene>
<sequence length="327" mass="37122">MAYNSKLSVFETQRAIKIIKVKFEDELCNKLNLTRISPPLFVETNSGLNDDLNGCERPVMFDLKSGISASVVHSLAKWKRLALKTYGFEVYSGLYANMNAIRRDEDLGPLHSYYVDQWDWEKVIKEEDRNIPYLKSVVKDIYDCFLETEKCITEKFPVLSRKLPSQIVFIGAQEMEDEHPHLSPKERETVYTRKHGAIFVSQVGKILKSGGKHDGRAPDYDDWDLNGDILVHHEGLDTAFELSSMGIRVTKDTLVSQLTVRGALDRLDLPFHKTLANGELPFTIGGGIGQSRLCMYLLDKIHIGEVQASVWDDNTLAECAKRNIKLL</sequence>
<name>A0A8X6FDJ5_TRICU</name>
<dbReference type="GO" id="GO:0005524">
    <property type="term" value="F:ATP binding"/>
    <property type="evidence" value="ECO:0007669"/>
    <property type="project" value="UniProtKB-KW"/>
</dbReference>
<dbReference type="InterPro" id="IPR004618">
    <property type="entry name" value="AsnA"/>
</dbReference>
<dbReference type="AlphaFoldDB" id="A0A8X6FDJ5"/>
<dbReference type="EMBL" id="BMAO01011795">
    <property type="protein sequence ID" value="GFQ76647.1"/>
    <property type="molecule type" value="Genomic_DNA"/>
</dbReference>
<dbReference type="InterPro" id="IPR045864">
    <property type="entry name" value="aa-tRNA-synth_II/BPL/LPL"/>
</dbReference>
<evidence type="ECO:0000256" key="2">
    <source>
        <dbReference type="ARBA" id="ARBA00022598"/>
    </source>
</evidence>
<evidence type="ECO:0000313" key="9">
    <source>
        <dbReference type="Proteomes" id="UP000887116"/>
    </source>
</evidence>
<keyword evidence="3" id="KW-0028">Amino-acid biosynthesis</keyword>
<keyword evidence="1" id="KW-0963">Cytoplasm</keyword>
<dbReference type="SUPFAM" id="SSF55681">
    <property type="entry name" value="Class II aaRS and biotin synthetases"/>
    <property type="match status" value="1"/>
</dbReference>
<dbReference type="InterPro" id="IPR006195">
    <property type="entry name" value="aa-tRNA-synth_II"/>
</dbReference>
<reference evidence="8" key="1">
    <citation type="submission" date="2020-07" db="EMBL/GenBank/DDBJ databases">
        <title>Multicomponent nature underlies the extraordinary mechanical properties of spider dragline silk.</title>
        <authorList>
            <person name="Kono N."/>
            <person name="Nakamura H."/>
            <person name="Mori M."/>
            <person name="Yoshida Y."/>
            <person name="Ohtoshi R."/>
            <person name="Malay A.D."/>
            <person name="Moran D.A.P."/>
            <person name="Tomita M."/>
            <person name="Numata K."/>
            <person name="Arakawa K."/>
        </authorList>
    </citation>
    <scope>NUCLEOTIDE SEQUENCE</scope>
</reference>
<evidence type="ECO:0000256" key="4">
    <source>
        <dbReference type="ARBA" id="ARBA00022741"/>
    </source>
</evidence>
<dbReference type="GO" id="GO:0004071">
    <property type="term" value="F:aspartate-ammonia ligase activity"/>
    <property type="evidence" value="ECO:0007669"/>
    <property type="project" value="InterPro"/>
</dbReference>
<dbReference type="GO" id="GO:0006529">
    <property type="term" value="P:asparagine biosynthetic process"/>
    <property type="evidence" value="ECO:0007669"/>
    <property type="project" value="UniProtKB-KW"/>
</dbReference>
<dbReference type="GO" id="GO:0005829">
    <property type="term" value="C:cytosol"/>
    <property type="evidence" value="ECO:0007669"/>
    <property type="project" value="TreeGrafter"/>
</dbReference>
<dbReference type="OrthoDB" id="35878at2759"/>
<dbReference type="HAMAP" id="MF_00555">
    <property type="entry name" value="AsnA"/>
    <property type="match status" value="1"/>
</dbReference>
<dbReference type="PANTHER" id="PTHR30073:SF5">
    <property type="entry name" value="ASPARTATE--AMMONIA LIGASE"/>
    <property type="match status" value="1"/>
</dbReference>
<dbReference type="PANTHER" id="PTHR30073">
    <property type="entry name" value="ASPARTATE--AMMONIA LIGASE"/>
    <property type="match status" value="1"/>
</dbReference>
<comment type="caution">
    <text evidence="8">The sequence shown here is derived from an EMBL/GenBank/DDBJ whole genome shotgun (WGS) entry which is preliminary data.</text>
</comment>
<keyword evidence="5" id="KW-0067">ATP-binding</keyword>
<keyword evidence="2 8" id="KW-0436">Ligase</keyword>
<evidence type="ECO:0000256" key="6">
    <source>
        <dbReference type="ARBA" id="ARBA00022888"/>
    </source>
</evidence>
<keyword evidence="9" id="KW-1185">Reference proteome</keyword>
<evidence type="ECO:0000256" key="5">
    <source>
        <dbReference type="ARBA" id="ARBA00022840"/>
    </source>
</evidence>
<keyword evidence="6" id="KW-0061">Asparagine biosynthesis</keyword>